<dbReference type="STRING" id="984485.A0A1E4RMP5"/>
<feature type="region of interest" description="Disordered" evidence="1">
    <location>
        <begin position="75"/>
        <end position="98"/>
    </location>
</feature>
<gene>
    <name evidence="2" type="ORF">HYPBUDRAFT_4639</name>
</gene>
<name>A0A1E4RMP5_9ASCO</name>
<dbReference type="RefSeq" id="XP_020077607.1">
    <property type="nucleotide sequence ID" value="XM_020223442.1"/>
</dbReference>
<dbReference type="GeneID" id="30997991"/>
<keyword evidence="3" id="KW-1185">Reference proteome</keyword>
<dbReference type="Proteomes" id="UP000095085">
    <property type="component" value="Unassembled WGS sequence"/>
</dbReference>
<dbReference type="Pfam" id="PF09495">
    <property type="entry name" value="DUF2462"/>
    <property type="match status" value="1"/>
</dbReference>
<evidence type="ECO:0000313" key="2">
    <source>
        <dbReference type="EMBL" id="ODV68540.1"/>
    </source>
</evidence>
<feature type="compositionally biased region" description="Basic and acidic residues" evidence="1">
    <location>
        <begin position="75"/>
        <end position="86"/>
    </location>
</feature>
<dbReference type="EMBL" id="KV454539">
    <property type="protein sequence ID" value="ODV68540.1"/>
    <property type="molecule type" value="Genomic_DNA"/>
</dbReference>
<proteinExistence type="predicted"/>
<accession>A0A1E4RMP5</accession>
<dbReference type="InterPro" id="IPR019034">
    <property type="entry name" value="UPF0390"/>
</dbReference>
<protein>
    <submittedName>
        <fullName evidence="2">Uncharacterized protein</fullName>
    </submittedName>
</protein>
<reference evidence="3" key="1">
    <citation type="submission" date="2016-05" db="EMBL/GenBank/DDBJ databases">
        <title>Comparative genomics of biotechnologically important yeasts.</title>
        <authorList>
            <consortium name="DOE Joint Genome Institute"/>
            <person name="Riley R."/>
            <person name="Haridas S."/>
            <person name="Wolfe K.H."/>
            <person name="Lopes M.R."/>
            <person name="Hittinger C.T."/>
            <person name="Goker M."/>
            <person name="Salamov A."/>
            <person name="Wisecaver J."/>
            <person name="Long T.M."/>
            <person name="Aerts A.L."/>
            <person name="Barry K."/>
            <person name="Choi C."/>
            <person name="Clum A."/>
            <person name="Coughlan A.Y."/>
            <person name="Deshpande S."/>
            <person name="Douglass A.P."/>
            <person name="Hanson S.J."/>
            <person name="Klenk H.-P."/>
            <person name="Labutti K."/>
            <person name="Lapidus A."/>
            <person name="Lindquist E."/>
            <person name="Lipzen A."/>
            <person name="Meier-Kolthoff J.P."/>
            <person name="Ohm R.A."/>
            <person name="Otillar R.P."/>
            <person name="Pangilinan J."/>
            <person name="Peng Y."/>
            <person name="Rokas A."/>
            <person name="Rosa C.A."/>
            <person name="Scheuner C."/>
            <person name="Sibirny A.A."/>
            <person name="Slot J.C."/>
            <person name="Stielow J.B."/>
            <person name="Sun H."/>
            <person name="Kurtzman C.P."/>
            <person name="Blackwell M."/>
            <person name="Grigoriev I.V."/>
            <person name="Jeffries T.W."/>
        </authorList>
    </citation>
    <scope>NUCLEOTIDE SEQUENCE [LARGE SCALE GENOMIC DNA]</scope>
    <source>
        <strain evidence="3">NRRL Y-1933</strain>
    </source>
</reference>
<dbReference type="AlphaFoldDB" id="A0A1E4RMP5"/>
<sequence>MAQGNIKLKAKTAPRVTKKQKNPKNYAPKIIKPKKGKAVQAQKLAKVQQGQLMTSTEKLIASRVGHLEVIKGSRRQIEKEEKEKAKKQNNFPKKPQGFYNQKDMQIANMANKVIGNETPIRSVQVVPPLNALDPDLIHENRKRTRRR</sequence>
<feature type="region of interest" description="Disordered" evidence="1">
    <location>
        <begin position="1"/>
        <end position="28"/>
    </location>
</feature>
<feature type="compositionally biased region" description="Basic residues" evidence="1">
    <location>
        <begin position="8"/>
        <end position="22"/>
    </location>
</feature>
<dbReference type="OrthoDB" id="5239630at2759"/>
<evidence type="ECO:0000313" key="3">
    <source>
        <dbReference type="Proteomes" id="UP000095085"/>
    </source>
</evidence>
<evidence type="ECO:0000256" key="1">
    <source>
        <dbReference type="SAM" id="MobiDB-lite"/>
    </source>
</evidence>
<organism evidence="2 3">
    <name type="scientific">Hyphopichia burtonii NRRL Y-1933</name>
    <dbReference type="NCBI Taxonomy" id="984485"/>
    <lineage>
        <taxon>Eukaryota</taxon>
        <taxon>Fungi</taxon>
        <taxon>Dikarya</taxon>
        <taxon>Ascomycota</taxon>
        <taxon>Saccharomycotina</taxon>
        <taxon>Pichiomycetes</taxon>
        <taxon>Debaryomycetaceae</taxon>
        <taxon>Hyphopichia</taxon>
    </lineage>
</organism>